<sequence length="250" mass="26003">MSASAPVAAALDVSPTTTVSATLSPAPASATVALQGPLGAAIAGDTAYDAATGELVFTPSEPLAWSTAYTVTVSSSEGDISGATWTFSTAAEPVVADVRTIFGDGTPQHPWWADSDAVQVATRFTVDTAGNATGVRFYKGEANTGQHTGYLWNAAGERIAEVEFVDETADGWQTAQFAAPVPLLADTEYRVGLYSTTGRYAVDLGTLAFETRVGPFTIPGHGSAFTYGRGYPAELTIHNYWVDITFDGAG</sequence>
<dbReference type="Pfam" id="PF13313">
    <property type="entry name" value="DUF4082"/>
    <property type="match status" value="1"/>
</dbReference>
<evidence type="ECO:0000259" key="3">
    <source>
        <dbReference type="Pfam" id="PF13313"/>
    </source>
</evidence>
<dbReference type="Gene3D" id="2.60.40.3780">
    <property type="match status" value="1"/>
</dbReference>
<organism evidence="4 5">
    <name type="scientific">Microbacterium wangchenii</name>
    <dbReference type="NCBI Taxonomy" id="2541726"/>
    <lineage>
        <taxon>Bacteria</taxon>
        <taxon>Bacillati</taxon>
        <taxon>Actinomycetota</taxon>
        <taxon>Actinomycetes</taxon>
        <taxon>Micrococcales</taxon>
        <taxon>Microbacteriaceae</taxon>
        <taxon>Microbacterium</taxon>
    </lineage>
</organism>
<evidence type="ECO:0000259" key="2">
    <source>
        <dbReference type="Pfam" id="PF13205"/>
    </source>
</evidence>
<reference evidence="4 5" key="1">
    <citation type="submission" date="2019-03" db="EMBL/GenBank/DDBJ databases">
        <authorList>
            <person name="Dong K."/>
        </authorList>
    </citation>
    <scope>NUCLEOTIDE SEQUENCE [LARGE SCALE GENOMIC DNA]</scope>
    <source>
        <strain evidence="5">dk512</strain>
    </source>
</reference>
<dbReference type="Pfam" id="PF13205">
    <property type="entry name" value="Big_5"/>
    <property type="match status" value="1"/>
</dbReference>
<evidence type="ECO:0000256" key="1">
    <source>
        <dbReference type="ARBA" id="ARBA00022729"/>
    </source>
</evidence>
<accession>A0ABX5T0E1</accession>
<gene>
    <name evidence="4" type="ORF">E4K62_03225</name>
</gene>
<proteinExistence type="predicted"/>
<evidence type="ECO:0000313" key="4">
    <source>
        <dbReference type="EMBL" id="QBR90559.1"/>
    </source>
</evidence>
<name>A0ABX5T0E1_9MICO</name>
<feature type="domain" description="DUF4082" evidence="3">
    <location>
        <begin position="106"/>
        <end position="242"/>
    </location>
</feature>
<evidence type="ECO:0000313" key="5">
    <source>
        <dbReference type="Proteomes" id="UP000295748"/>
    </source>
</evidence>
<dbReference type="InterPro" id="IPR025141">
    <property type="entry name" value="DUF4082"/>
</dbReference>
<keyword evidence="5" id="KW-1185">Reference proteome</keyword>
<dbReference type="EMBL" id="CP038266">
    <property type="protein sequence ID" value="QBR90559.1"/>
    <property type="molecule type" value="Genomic_DNA"/>
</dbReference>
<dbReference type="Proteomes" id="UP000295748">
    <property type="component" value="Chromosome"/>
</dbReference>
<keyword evidence="1" id="KW-0732">Signal</keyword>
<dbReference type="InterPro" id="IPR032812">
    <property type="entry name" value="SbsA_Ig"/>
</dbReference>
<protein>
    <submittedName>
        <fullName evidence="4">DUF4082 domain-containing protein</fullName>
    </submittedName>
</protein>
<feature type="domain" description="SbsA Ig-like" evidence="2">
    <location>
        <begin position="3"/>
        <end position="89"/>
    </location>
</feature>